<protein>
    <submittedName>
        <fullName evidence="2">F-box domain-containing protein</fullName>
    </submittedName>
</protein>
<organism evidence="1 2">
    <name type="scientific">Syphacia muris</name>
    <dbReference type="NCBI Taxonomy" id="451379"/>
    <lineage>
        <taxon>Eukaryota</taxon>
        <taxon>Metazoa</taxon>
        <taxon>Ecdysozoa</taxon>
        <taxon>Nematoda</taxon>
        <taxon>Chromadorea</taxon>
        <taxon>Rhabditida</taxon>
        <taxon>Spirurina</taxon>
        <taxon>Oxyuridomorpha</taxon>
        <taxon>Oxyuroidea</taxon>
        <taxon>Oxyuridae</taxon>
        <taxon>Syphacia</taxon>
    </lineage>
</organism>
<dbReference type="AlphaFoldDB" id="A0A0N5AYI6"/>
<dbReference type="Proteomes" id="UP000046393">
    <property type="component" value="Unplaced"/>
</dbReference>
<keyword evidence="1" id="KW-1185">Reference proteome</keyword>
<proteinExistence type="predicted"/>
<evidence type="ECO:0000313" key="2">
    <source>
        <dbReference type="WBParaSite" id="SMUV_0001002801-mRNA-1"/>
    </source>
</evidence>
<sequence>MCSANKQLGMRQVCKHWKKLHDRYFKPQSRIYRLKIVVVDNELQLYGIKLKGEVVLSLPRNRDFLKRYFEITELIYNKRNLQSGTIILENEAACDYVLHLLAQKSWNIQKMELHGIALNVSAIKLCQFFALQRDNPAVCNINLFCIKNGIVSPGFISERLLNALQKSGTTFDIELDESCAESFYHNSLTDDGLERILRPNICLSLRFPFACNISICGLKNAIKKYFSIDWTAAENADPSSTVFANVASRNRSHYGCELKLQANSRVNLATVLTIQITGAEQRCYCLCGWHTLDINEVGARKERWGRVSFNRQLEDGKSLFIDVVLF</sequence>
<accession>A0A0N5AYI6</accession>
<evidence type="ECO:0000313" key="1">
    <source>
        <dbReference type="Proteomes" id="UP000046393"/>
    </source>
</evidence>
<reference evidence="2" key="1">
    <citation type="submission" date="2017-02" db="UniProtKB">
        <authorList>
            <consortium name="WormBaseParasite"/>
        </authorList>
    </citation>
    <scope>IDENTIFICATION</scope>
</reference>
<dbReference type="WBParaSite" id="SMUV_0001002801-mRNA-1">
    <property type="protein sequence ID" value="SMUV_0001002801-mRNA-1"/>
    <property type="gene ID" value="SMUV_0001002801"/>
</dbReference>
<name>A0A0N5AYI6_9BILA</name>